<protein>
    <submittedName>
        <fullName evidence="3">Tubulin polyglutamylase TTLL4</fullName>
    </submittedName>
</protein>
<reference evidence="3" key="1">
    <citation type="submission" date="2025-08" db="UniProtKB">
        <authorList>
            <consortium name="RefSeq"/>
        </authorList>
    </citation>
    <scope>IDENTIFICATION</scope>
</reference>
<dbReference type="GeneID" id="100900017"/>
<dbReference type="SUPFAM" id="SSF56059">
    <property type="entry name" value="Glutathione synthetase ATP-binding domain-like"/>
    <property type="match status" value="1"/>
</dbReference>
<dbReference type="KEGG" id="goe:100900017"/>
<dbReference type="Gene3D" id="3.30.470.20">
    <property type="entry name" value="ATP-grasp fold, B domain"/>
    <property type="match status" value="1"/>
</dbReference>
<dbReference type="InterPro" id="IPR004344">
    <property type="entry name" value="TTL/TTLL_fam"/>
</dbReference>
<dbReference type="Proteomes" id="UP000694867">
    <property type="component" value="Unplaced"/>
</dbReference>
<proteinExistence type="predicted"/>
<dbReference type="RefSeq" id="XP_003740971.1">
    <property type="nucleotide sequence ID" value="XM_003740923.3"/>
</dbReference>
<dbReference type="Pfam" id="PF03133">
    <property type="entry name" value="TTL"/>
    <property type="match status" value="1"/>
</dbReference>
<sequence>MSELSSEVRRRIPPAADEPKSDGEKIGVSFGSHQGSPLVSIEVPNGVWALLSLTFACSVTLLYVNVDMRSINIEEFKQIKNITVNNQASCLPKPNSDEPVLWLRGKSMESGYLRHVFDVFRRSGYRVETTKPPHWDVLWSHEYPFGELSTDLSNLTPGQKVNHVPGTGFITNKVSLATGSFTKHIPRAFRLPKQKQEFLNYARANPRTLWVQKSNDHRGIVAKQAAEVEVHLEDTFVQQFIEDPLLVDGHKFDIGVYVVMTSIKPLRVYIYEGDALLRFCSKPYDKSSKDLDSYVVGDNYLPTWDVPSLKEFYNRHKLSMKQSLNLHLRQKGLNPDKIWKQINEAVSSVYFEKIRDIEKVSRKYFSTDPFFEMVRFDFLVDSQLNAHLLEANMSPNLSSAHFKQNARLYEQVIYNLLSVLGLQEEKSSSGHPSQMLVSDADLAVYPGQCSVECAKDCRASDLCTVCAACWNPTTRQVLASTFVEHQNRKKYRRLIPVPERDPADTEFMRNPLNKLLYLWFEGKCQMDDSFCS</sequence>
<evidence type="ECO:0000256" key="1">
    <source>
        <dbReference type="SAM" id="MobiDB-lite"/>
    </source>
</evidence>
<organism evidence="2 3">
    <name type="scientific">Galendromus occidentalis</name>
    <name type="common">western predatory mite</name>
    <dbReference type="NCBI Taxonomy" id="34638"/>
    <lineage>
        <taxon>Eukaryota</taxon>
        <taxon>Metazoa</taxon>
        <taxon>Ecdysozoa</taxon>
        <taxon>Arthropoda</taxon>
        <taxon>Chelicerata</taxon>
        <taxon>Arachnida</taxon>
        <taxon>Acari</taxon>
        <taxon>Parasitiformes</taxon>
        <taxon>Mesostigmata</taxon>
        <taxon>Gamasina</taxon>
        <taxon>Phytoseioidea</taxon>
        <taxon>Phytoseiidae</taxon>
        <taxon>Typhlodrominae</taxon>
        <taxon>Galendromus</taxon>
    </lineage>
</organism>
<keyword evidence="2" id="KW-1185">Reference proteome</keyword>
<dbReference type="CTD" id="41300"/>
<name>A0AAJ6VWK8_9ACAR</name>
<dbReference type="PANTHER" id="PTHR47113:SF1">
    <property type="entry name" value="LD09343P"/>
    <property type="match status" value="1"/>
</dbReference>
<accession>A0AAJ6VWK8</accession>
<feature type="compositionally biased region" description="Basic and acidic residues" evidence="1">
    <location>
        <begin position="1"/>
        <end position="10"/>
    </location>
</feature>
<feature type="region of interest" description="Disordered" evidence="1">
    <location>
        <begin position="1"/>
        <end position="27"/>
    </location>
</feature>
<dbReference type="InterPro" id="IPR053317">
    <property type="entry name" value="Tubulin_polyglutamylase"/>
</dbReference>
<dbReference type="AlphaFoldDB" id="A0AAJ6VWK8"/>
<dbReference type="PANTHER" id="PTHR47113">
    <property type="entry name" value="LD09343P"/>
    <property type="match status" value="1"/>
</dbReference>
<dbReference type="PROSITE" id="PS51221">
    <property type="entry name" value="TTL"/>
    <property type="match status" value="1"/>
</dbReference>
<gene>
    <name evidence="3" type="primary">LOC100900017</name>
</gene>
<evidence type="ECO:0000313" key="3">
    <source>
        <dbReference type="RefSeq" id="XP_003740971.1"/>
    </source>
</evidence>
<evidence type="ECO:0000313" key="2">
    <source>
        <dbReference type="Proteomes" id="UP000694867"/>
    </source>
</evidence>